<accession>A0ABN3M2A0</accession>
<keyword evidence="1" id="KW-0472">Membrane</keyword>
<evidence type="ECO:0000313" key="2">
    <source>
        <dbReference type="EMBL" id="GAA2494105.1"/>
    </source>
</evidence>
<feature type="transmembrane region" description="Helical" evidence="1">
    <location>
        <begin position="135"/>
        <end position="159"/>
    </location>
</feature>
<reference evidence="2 3" key="1">
    <citation type="journal article" date="2019" name="Int. J. Syst. Evol. Microbiol.">
        <title>The Global Catalogue of Microorganisms (GCM) 10K type strain sequencing project: providing services to taxonomists for standard genome sequencing and annotation.</title>
        <authorList>
            <consortium name="The Broad Institute Genomics Platform"/>
            <consortium name="The Broad Institute Genome Sequencing Center for Infectious Disease"/>
            <person name="Wu L."/>
            <person name="Ma J."/>
        </authorList>
    </citation>
    <scope>NUCLEOTIDE SEQUENCE [LARGE SCALE GENOMIC DNA]</scope>
    <source>
        <strain evidence="2 3">JCM 4395</strain>
    </source>
</reference>
<feature type="transmembrane region" description="Helical" evidence="1">
    <location>
        <begin position="97"/>
        <end position="123"/>
    </location>
</feature>
<keyword evidence="1" id="KW-0812">Transmembrane</keyword>
<gene>
    <name evidence="2" type="ORF">GCM10010276_37910</name>
</gene>
<proteinExistence type="predicted"/>
<evidence type="ECO:0000313" key="3">
    <source>
        <dbReference type="Proteomes" id="UP001501777"/>
    </source>
</evidence>
<protein>
    <recommendedName>
        <fullName evidence="4">Transmembrane protein</fullName>
    </recommendedName>
</protein>
<keyword evidence="1" id="KW-1133">Transmembrane helix</keyword>
<name>A0ABN3M2A0_STRLO</name>
<organism evidence="2 3">
    <name type="scientific">Streptomyces longisporus</name>
    <dbReference type="NCBI Taxonomy" id="1948"/>
    <lineage>
        <taxon>Bacteria</taxon>
        <taxon>Bacillati</taxon>
        <taxon>Actinomycetota</taxon>
        <taxon>Actinomycetes</taxon>
        <taxon>Kitasatosporales</taxon>
        <taxon>Streptomycetaceae</taxon>
        <taxon>Streptomyces</taxon>
    </lineage>
</organism>
<comment type="caution">
    <text evidence="2">The sequence shown here is derived from an EMBL/GenBank/DDBJ whole genome shotgun (WGS) entry which is preliminary data.</text>
</comment>
<evidence type="ECO:0008006" key="4">
    <source>
        <dbReference type="Google" id="ProtNLM"/>
    </source>
</evidence>
<evidence type="ECO:0000256" key="1">
    <source>
        <dbReference type="SAM" id="Phobius"/>
    </source>
</evidence>
<dbReference type="Proteomes" id="UP001501777">
    <property type="component" value="Unassembled WGS sequence"/>
</dbReference>
<dbReference type="EMBL" id="BAAASG010000008">
    <property type="protein sequence ID" value="GAA2494105.1"/>
    <property type="molecule type" value="Genomic_DNA"/>
</dbReference>
<sequence length="220" mass="22652">MKEPDTVSAVGDAAFEEILDQALDSPELSEAIGCAVTGPTRGRLRAEALKARAPIAGAAAVEYDRYLRLWASAVEADHGRRRDDDSPRAAGEADGGLLATLAVLVPSLGAVAAGVFLLTGFSLHALDARPHLGDGLIAVGVVAAAVAAGATLGDLAWLLTTAARNRGPADGAESPDRDPAVRQARETWQSALLERGLVPFLLRRLDAAGPPEAGNPDQQG</sequence>
<dbReference type="RefSeq" id="WP_344401562.1">
    <property type="nucleotide sequence ID" value="NZ_BAAASG010000008.1"/>
</dbReference>
<keyword evidence="3" id="KW-1185">Reference proteome</keyword>